<comment type="caution">
    <text evidence="1">The sequence shown here is derived from an EMBL/GenBank/DDBJ whole genome shotgun (WGS) entry which is preliminary data.</text>
</comment>
<proteinExistence type="predicted"/>
<dbReference type="EMBL" id="JAPDGR010003539">
    <property type="protein sequence ID" value="KAJ2970880.1"/>
    <property type="molecule type" value="Genomic_DNA"/>
</dbReference>
<name>A0ACC1MV39_9PEZI</name>
<dbReference type="Proteomes" id="UP001143856">
    <property type="component" value="Unassembled WGS sequence"/>
</dbReference>
<accession>A0ACC1MV39</accession>
<evidence type="ECO:0000313" key="2">
    <source>
        <dbReference type="Proteomes" id="UP001143856"/>
    </source>
</evidence>
<gene>
    <name evidence="1" type="ORF">NUW58_g9569</name>
</gene>
<evidence type="ECO:0000313" key="1">
    <source>
        <dbReference type="EMBL" id="KAJ2970880.1"/>
    </source>
</evidence>
<keyword evidence="2" id="KW-1185">Reference proteome</keyword>
<sequence>MCVPTYCEYSPPARPGCNHDKQTLDRSNLNNAYVSGMKEELHFVGDQLNQIQAAFGWDVWGLYIPVVVWCIWWPAWLVGSVVVLGSPKTKLKSS</sequence>
<organism evidence="1 2">
    <name type="scientific">Xylaria curta</name>
    <dbReference type="NCBI Taxonomy" id="42375"/>
    <lineage>
        <taxon>Eukaryota</taxon>
        <taxon>Fungi</taxon>
        <taxon>Dikarya</taxon>
        <taxon>Ascomycota</taxon>
        <taxon>Pezizomycotina</taxon>
        <taxon>Sordariomycetes</taxon>
        <taxon>Xylariomycetidae</taxon>
        <taxon>Xylariales</taxon>
        <taxon>Xylariaceae</taxon>
        <taxon>Xylaria</taxon>
    </lineage>
</organism>
<reference evidence="1" key="1">
    <citation type="submission" date="2022-10" db="EMBL/GenBank/DDBJ databases">
        <title>Genome Sequence of Xylaria curta.</title>
        <authorList>
            <person name="Buettner E."/>
        </authorList>
    </citation>
    <scope>NUCLEOTIDE SEQUENCE</scope>
    <source>
        <strain evidence="1">Babe10</strain>
    </source>
</reference>
<protein>
    <submittedName>
        <fullName evidence="1">Uncharacterized protein</fullName>
    </submittedName>
</protein>